<reference evidence="1" key="1">
    <citation type="submission" date="2021-06" db="EMBL/GenBank/DDBJ databases">
        <title>Sequencing of actinobacteria type strains.</title>
        <authorList>
            <person name="Nguyen G.-S."/>
            <person name="Wentzel A."/>
        </authorList>
    </citation>
    <scope>NUCLEOTIDE SEQUENCE</scope>
    <source>
        <strain evidence="1">P38-E01</strain>
    </source>
</reference>
<evidence type="ECO:0000313" key="2">
    <source>
        <dbReference type="Proteomes" id="UP000694501"/>
    </source>
</evidence>
<evidence type="ECO:0000313" key="1">
    <source>
        <dbReference type="EMBL" id="MBU7600031.1"/>
    </source>
</evidence>
<gene>
    <name evidence="1" type="ORF">JGS22_020945</name>
</gene>
<protein>
    <recommendedName>
        <fullName evidence="3">DUF2304 domain-containing protein</fullName>
    </recommendedName>
</protein>
<keyword evidence="2" id="KW-1185">Reference proteome</keyword>
<dbReference type="Proteomes" id="UP000694501">
    <property type="component" value="Unassembled WGS sequence"/>
</dbReference>
<dbReference type="EMBL" id="JAELVF020000002">
    <property type="protein sequence ID" value="MBU7600031.1"/>
    <property type="molecule type" value="Genomic_DNA"/>
</dbReference>
<evidence type="ECO:0008006" key="3">
    <source>
        <dbReference type="Google" id="ProtNLM"/>
    </source>
</evidence>
<dbReference type="RefSeq" id="WP_211043470.1">
    <property type="nucleotide sequence ID" value="NZ_JAELVF020000002.1"/>
</dbReference>
<organism evidence="1 2">
    <name type="scientific">Streptomyces tardus</name>
    <dbReference type="NCBI Taxonomy" id="2780544"/>
    <lineage>
        <taxon>Bacteria</taxon>
        <taxon>Bacillati</taxon>
        <taxon>Actinomycetota</taxon>
        <taxon>Actinomycetes</taxon>
        <taxon>Kitasatosporales</taxon>
        <taxon>Streptomycetaceae</taxon>
        <taxon>Streptomyces</taxon>
    </lineage>
</organism>
<name>A0A949JRR0_9ACTN</name>
<comment type="caution">
    <text evidence="1">The sequence shown here is derived from an EMBL/GenBank/DDBJ whole genome shotgun (WGS) entry which is preliminary data.</text>
</comment>
<accession>A0A949JRR0</accession>
<proteinExistence type="predicted"/>
<sequence length="64" mass="6537">MVLSVSGVLLLGIVAFLFFRKDGMKLSHAAVCALLGFYLAESAIAPGIEAGGTTLANLLSGLNI</sequence>
<dbReference type="AlphaFoldDB" id="A0A949JRR0"/>